<gene>
    <name evidence="1" type="ORF">L3X38_001426</name>
</gene>
<name>A0AAD4WS16_PRUDU</name>
<dbReference type="PANTHER" id="PTHR33116">
    <property type="entry name" value="REVERSE TRANSCRIPTASE ZINC-BINDING DOMAIN-CONTAINING PROTEIN-RELATED-RELATED"/>
    <property type="match status" value="1"/>
</dbReference>
<proteinExistence type="predicted"/>
<comment type="caution">
    <text evidence="1">The sequence shown here is derived from an EMBL/GenBank/DDBJ whole genome shotgun (WGS) entry which is preliminary data.</text>
</comment>
<reference evidence="1 2" key="1">
    <citation type="journal article" date="2022" name="G3 (Bethesda)">
        <title>Whole-genome sequence and methylome profiling of the almond [Prunus dulcis (Mill.) D.A. Webb] cultivar 'Nonpareil'.</title>
        <authorList>
            <person name="D'Amico-Willman K.M."/>
            <person name="Ouma W.Z."/>
            <person name="Meulia T."/>
            <person name="Sideli G.M."/>
            <person name="Gradziel T.M."/>
            <person name="Fresnedo-Ramirez J."/>
        </authorList>
    </citation>
    <scope>NUCLEOTIDE SEQUENCE [LARGE SCALE GENOMIC DNA]</scope>
    <source>
        <strain evidence="1">Clone GOH B32 T37-40</strain>
    </source>
</reference>
<dbReference type="EMBL" id="JAJFAZ020000001">
    <property type="protein sequence ID" value="KAI5348539.1"/>
    <property type="molecule type" value="Genomic_DNA"/>
</dbReference>
<dbReference type="AlphaFoldDB" id="A0AAD4WS16"/>
<evidence type="ECO:0000313" key="2">
    <source>
        <dbReference type="Proteomes" id="UP001054821"/>
    </source>
</evidence>
<keyword evidence="2" id="KW-1185">Reference proteome</keyword>
<dbReference type="PANTHER" id="PTHR33116:SF78">
    <property type="entry name" value="OS12G0587133 PROTEIN"/>
    <property type="match status" value="1"/>
</dbReference>
<organism evidence="1 2">
    <name type="scientific">Prunus dulcis</name>
    <name type="common">Almond</name>
    <name type="synonym">Amygdalus dulcis</name>
    <dbReference type="NCBI Taxonomy" id="3755"/>
    <lineage>
        <taxon>Eukaryota</taxon>
        <taxon>Viridiplantae</taxon>
        <taxon>Streptophyta</taxon>
        <taxon>Embryophyta</taxon>
        <taxon>Tracheophyta</taxon>
        <taxon>Spermatophyta</taxon>
        <taxon>Magnoliopsida</taxon>
        <taxon>eudicotyledons</taxon>
        <taxon>Gunneridae</taxon>
        <taxon>Pentapetalae</taxon>
        <taxon>rosids</taxon>
        <taxon>fabids</taxon>
        <taxon>Rosales</taxon>
        <taxon>Rosaceae</taxon>
        <taxon>Amygdaloideae</taxon>
        <taxon>Amygdaleae</taxon>
        <taxon>Prunus</taxon>
    </lineage>
</organism>
<evidence type="ECO:0000313" key="1">
    <source>
        <dbReference type="EMBL" id="KAI5348539.1"/>
    </source>
</evidence>
<protein>
    <submittedName>
        <fullName evidence="1">Uncharacterized protein</fullName>
    </submittedName>
</protein>
<sequence length="135" mass="15714">MDRIRSKFAGWKANILSRAGRLTPIKSNVSSMPNHVMSYFRCPPQVVQEMNKCCRTFFGGSDKNPPISWKDVCLPKDLGGLRVRLTNQFNLAALAKLRWKCLTDHSNWWVKIVTQKYLRHENFFTLKKKSNHYVA</sequence>
<dbReference type="Proteomes" id="UP001054821">
    <property type="component" value="Chromosome 1"/>
</dbReference>
<accession>A0AAD4WS16</accession>